<evidence type="ECO:0000256" key="15">
    <source>
        <dbReference type="ARBA" id="ARBA00043832"/>
    </source>
</evidence>
<evidence type="ECO:0000256" key="10">
    <source>
        <dbReference type="ARBA" id="ARBA00023180"/>
    </source>
</evidence>
<dbReference type="PANTHER" id="PTHR20963">
    <property type="entry name" value="MULTIPLE INOSITOL POLYPHOSPHATE PHOSPHATASE-RELATED"/>
    <property type="match status" value="1"/>
</dbReference>
<feature type="chain" id="PRO_5042978321" description="Multiple inositol polyphosphate phosphatase 1" evidence="17">
    <location>
        <begin position="32"/>
        <end position="485"/>
    </location>
</feature>
<evidence type="ECO:0000256" key="12">
    <source>
        <dbReference type="ARBA" id="ARBA00043668"/>
    </source>
</evidence>
<dbReference type="AlphaFoldDB" id="A0AAN8SBP4"/>
<feature type="disulfide bond" evidence="16">
    <location>
        <begin position="71"/>
        <end position="407"/>
    </location>
</feature>
<comment type="subcellular location">
    <subcellularLocation>
        <location evidence="1">Cell membrane</location>
    </subcellularLocation>
</comment>
<sequence>MKDNFEVKRMTSQIRIVVCLFSLLAVQTCTGRDMTDCYANNVNPYLKFATKTSYEFIYERPKLRDRGIRDCEPVQLWILARHGTRYPGQKSIRELSQLQHLKIEILRNHEELKNGRLCYADLNSLKAWTFNVKMTDANLLTKQGRSDLYFMAKRLRTKYPSLFQQGYSPNLFKFRHTDSERTRQSARAFAEGLFESTQGIWIPPAVVNDTVIKPYENCTYWQKQVKNNPMNQREPELFKLSQDMRTLVHNVSARLGFLYDLSIDTIETMYDMCRYDKSWNVNERSPWCAAFTKSELITLEYLEDLEAYYDSGYGDNLNLRLGCTAIKDMLEGFQHLEDENVQHAQEPIGKFYFSHASALLMTMARLGIASHGIPLRHDNFDEQRNREWKTSELSPFAANLAAVFFKCTTGEYNKVMFYVNERNIAFDGCDVGLCSWSYIRSKFSDILQSCDLEWCRNGSSHSNYIFPLLICGLLHYTVYLYRQFV</sequence>
<feature type="disulfide bond" evidence="16">
    <location>
        <begin position="273"/>
        <end position="288"/>
    </location>
</feature>
<evidence type="ECO:0000313" key="19">
    <source>
        <dbReference type="Proteomes" id="UP001372834"/>
    </source>
</evidence>
<proteinExistence type="inferred from homology"/>
<comment type="catalytic activity">
    <reaction evidence="12">
        <text>1D-myo-inositol 1,2,5,6-tetrakisphosphate + H2O = 1D-myo-inositol 1,2,6-trisphosphate + phosphate</text>
        <dbReference type="Rhea" id="RHEA:77119"/>
        <dbReference type="ChEBI" id="CHEBI:15377"/>
        <dbReference type="ChEBI" id="CHEBI:43474"/>
        <dbReference type="ChEBI" id="CHEBI:195535"/>
        <dbReference type="ChEBI" id="CHEBI:195537"/>
        <dbReference type="EC" id="3.1.3.62"/>
    </reaction>
    <physiologicalReaction direction="left-to-right" evidence="12">
        <dbReference type="Rhea" id="RHEA:77120"/>
    </physiologicalReaction>
</comment>
<evidence type="ECO:0000256" key="14">
    <source>
        <dbReference type="ARBA" id="ARBA00043691"/>
    </source>
</evidence>
<keyword evidence="10" id="KW-0325">Glycoprotein</keyword>
<evidence type="ECO:0000256" key="11">
    <source>
        <dbReference type="ARBA" id="ARBA00031642"/>
    </source>
</evidence>
<dbReference type="PIRSF" id="PIRSF000894">
    <property type="entry name" value="Acid_phosphatase"/>
    <property type="match status" value="1"/>
</dbReference>
<dbReference type="FunFam" id="3.40.50.1240:FF:000014">
    <property type="entry name" value="Multiple inositol polyphosphate phosphatase 1"/>
    <property type="match status" value="1"/>
</dbReference>
<evidence type="ECO:0000256" key="4">
    <source>
        <dbReference type="ARBA" id="ARBA00013040"/>
    </source>
</evidence>
<evidence type="ECO:0000256" key="7">
    <source>
        <dbReference type="ARBA" id="ARBA00022729"/>
    </source>
</evidence>
<keyword evidence="8" id="KW-0378">Hydrolase</keyword>
<evidence type="ECO:0000256" key="8">
    <source>
        <dbReference type="ARBA" id="ARBA00022801"/>
    </source>
</evidence>
<comment type="catalytic activity">
    <reaction evidence="15">
        <text>(2R)-2,3-bisphosphoglycerate + H2O = (2R)-2-phosphoglycerate + phosphate</text>
        <dbReference type="Rhea" id="RHEA:27381"/>
        <dbReference type="ChEBI" id="CHEBI:15377"/>
        <dbReference type="ChEBI" id="CHEBI:43474"/>
        <dbReference type="ChEBI" id="CHEBI:58248"/>
        <dbReference type="ChEBI" id="CHEBI:58289"/>
        <dbReference type="EC" id="3.1.3.80"/>
    </reaction>
    <physiologicalReaction direction="left-to-right" evidence="15">
        <dbReference type="Rhea" id="RHEA:27382"/>
    </physiologicalReaction>
</comment>
<dbReference type="CDD" id="cd07061">
    <property type="entry name" value="HP_HAP_like"/>
    <property type="match status" value="1"/>
</dbReference>
<evidence type="ECO:0000313" key="18">
    <source>
        <dbReference type="EMBL" id="KAK6643026.1"/>
    </source>
</evidence>
<dbReference type="EMBL" id="JAWJWE010000002">
    <property type="protein sequence ID" value="KAK6643026.1"/>
    <property type="molecule type" value="Genomic_DNA"/>
</dbReference>
<keyword evidence="6" id="KW-1003">Cell membrane</keyword>
<evidence type="ECO:0000256" key="16">
    <source>
        <dbReference type="PIRSR" id="PIRSR000894-2"/>
    </source>
</evidence>
<dbReference type="EC" id="3.1.3.62" evidence="4"/>
<organism evidence="18 19">
    <name type="scientific">Polyplax serrata</name>
    <name type="common">Common mouse louse</name>
    <dbReference type="NCBI Taxonomy" id="468196"/>
    <lineage>
        <taxon>Eukaryota</taxon>
        <taxon>Metazoa</taxon>
        <taxon>Ecdysozoa</taxon>
        <taxon>Arthropoda</taxon>
        <taxon>Hexapoda</taxon>
        <taxon>Insecta</taxon>
        <taxon>Pterygota</taxon>
        <taxon>Neoptera</taxon>
        <taxon>Paraneoptera</taxon>
        <taxon>Psocodea</taxon>
        <taxon>Troctomorpha</taxon>
        <taxon>Phthiraptera</taxon>
        <taxon>Anoplura</taxon>
        <taxon>Polyplacidae</taxon>
        <taxon>Polyplax</taxon>
    </lineage>
</organism>
<accession>A0AAN8SBP4</accession>
<gene>
    <name evidence="18" type="ORF">RUM43_004529</name>
</gene>
<keyword evidence="7 17" id="KW-0732">Signal</keyword>
<evidence type="ECO:0000256" key="5">
    <source>
        <dbReference type="ARBA" id="ARBA00018097"/>
    </source>
</evidence>
<dbReference type="Pfam" id="PF00328">
    <property type="entry name" value="His_Phos_2"/>
    <property type="match status" value="1"/>
</dbReference>
<evidence type="ECO:0000256" key="2">
    <source>
        <dbReference type="ARBA" id="ARBA00008422"/>
    </source>
</evidence>
<dbReference type="InterPro" id="IPR016274">
    <property type="entry name" value="Histidine_acid_Pase_euk"/>
</dbReference>
<reference evidence="18 19" key="1">
    <citation type="submission" date="2023-10" db="EMBL/GenBank/DDBJ databases">
        <title>Genomes of two closely related lineages of the louse Polyplax serrata with different host specificities.</title>
        <authorList>
            <person name="Martinu J."/>
            <person name="Tarabai H."/>
            <person name="Stefka J."/>
            <person name="Hypsa V."/>
        </authorList>
    </citation>
    <scope>NUCLEOTIDE SEQUENCE [LARGE SCALE GENOMIC DNA]</scope>
    <source>
        <strain evidence="18">HR10_N</strain>
    </source>
</reference>
<evidence type="ECO:0000256" key="3">
    <source>
        <dbReference type="ARBA" id="ARBA00012976"/>
    </source>
</evidence>
<evidence type="ECO:0000256" key="17">
    <source>
        <dbReference type="SAM" id="SignalP"/>
    </source>
</evidence>
<dbReference type="GO" id="GO:0003993">
    <property type="term" value="F:acid phosphatase activity"/>
    <property type="evidence" value="ECO:0007669"/>
    <property type="project" value="TreeGrafter"/>
</dbReference>
<protein>
    <recommendedName>
        <fullName evidence="5">Multiple inositol polyphosphate phosphatase 1</fullName>
        <ecNumber evidence="4">3.1.3.62</ecNumber>
        <ecNumber evidence="3">3.1.3.80</ecNumber>
    </recommendedName>
    <alternativeName>
        <fullName evidence="11">2,3-bisphosphoglycerate 3-phosphatase</fullName>
    </alternativeName>
</protein>
<dbReference type="InterPro" id="IPR029033">
    <property type="entry name" value="His_PPase_superfam"/>
</dbReference>
<evidence type="ECO:0000256" key="6">
    <source>
        <dbReference type="ARBA" id="ARBA00022475"/>
    </source>
</evidence>
<dbReference type="EC" id="3.1.3.80" evidence="3"/>
<comment type="similarity">
    <text evidence="2">Belongs to the histidine acid phosphatase family. MINPP1 subfamily.</text>
</comment>
<evidence type="ECO:0000256" key="13">
    <source>
        <dbReference type="ARBA" id="ARBA00043671"/>
    </source>
</evidence>
<dbReference type="Gene3D" id="3.40.50.1240">
    <property type="entry name" value="Phosphoglycerate mutase-like"/>
    <property type="match status" value="1"/>
</dbReference>
<dbReference type="GO" id="GO:0005886">
    <property type="term" value="C:plasma membrane"/>
    <property type="evidence" value="ECO:0007669"/>
    <property type="project" value="UniProtKB-SubCell"/>
</dbReference>
<comment type="caution">
    <text evidence="18">The sequence shown here is derived from an EMBL/GenBank/DDBJ whole genome shotgun (WGS) entry which is preliminary data.</text>
</comment>
<keyword evidence="9" id="KW-0472">Membrane</keyword>
<dbReference type="Proteomes" id="UP001372834">
    <property type="component" value="Unassembled WGS sequence"/>
</dbReference>
<name>A0AAN8SBP4_POLSC</name>
<keyword evidence="16" id="KW-1015">Disulfide bond</keyword>
<comment type="catalytic activity">
    <reaction evidence="13">
        <text>1D-myo-inositol 1,2,4,5,6-pentakisphosphate + H2O = 1D-myo-inositol 1,2,5,6-tetrakisphosphate + phosphate</text>
        <dbReference type="Rhea" id="RHEA:77115"/>
        <dbReference type="ChEBI" id="CHEBI:15377"/>
        <dbReference type="ChEBI" id="CHEBI:43474"/>
        <dbReference type="ChEBI" id="CHEBI:57798"/>
        <dbReference type="ChEBI" id="CHEBI:195535"/>
        <dbReference type="EC" id="3.1.3.62"/>
    </reaction>
    <physiologicalReaction direction="left-to-right" evidence="13">
        <dbReference type="Rhea" id="RHEA:77116"/>
    </physiologicalReaction>
</comment>
<feature type="signal peptide" evidence="17">
    <location>
        <begin position="1"/>
        <end position="31"/>
    </location>
</feature>
<dbReference type="GO" id="GO:0052745">
    <property type="term" value="F:inositol phosphate phosphatase activity"/>
    <property type="evidence" value="ECO:0007669"/>
    <property type="project" value="TreeGrafter"/>
</dbReference>
<dbReference type="SUPFAM" id="SSF53254">
    <property type="entry name" value="Phosphoglycerate mutase-like"/>
    <property type="match status" value="1"/>
</dbReference>
<evidence type="ECO:0000256" key="1">
    <source>
        <dbReference type="ARBA" id="ARBA00004236"/>
    </source>
</evidence>
<dbReference type="GO" id="GO:0034417">
    <property type="term" value="F:bisphosphoglycerate 3-phosphatase activity"/>
    <property type="evidence" value="ECO:0007669"/>
    <property type="project" value="UniProtKB-EC"/>
</dbReference>
<dbReference type="InterPro" id="IPR000560">
    <property type="entry name" value="His_Pase_clade-2"/>
</dbReference>
<evidence type="ECO:0000256" key="9">
    <source>
        <dbReference type="ARBA" id="ARBA00023136"/>
    </source>
</evidence>
<dbReference type="PANTHER" id="PTHR20963:SF8">
    <property type="entry name" value="MULTIPLE INOSITOL POLYPHOSPHATE PHOSPHATASE 1"/>
    <property type="match status" value="1"/>
</dbReference>
<comment type="catalytic activity">
    <reaction evidence="14">
        <text>1D-myo-inositol hexakisphosphate + H2O = 1D-myo-inositol 1,2,4,5,6-pentakisphosphate + phosphate</text>
        <dbReference type="Rhea" id="RHEA:16989"/>
        <dbReference type="ChEBI" id="CHEBI:15377"/>
        <dbReference type="ChEBI" id="CHEBI:43474"/>
        <dbReference type="ChEBI" id="CHEBI:57798"/>
        <dbReference type="ChEBI" id="CHEBI:58130"/>
        <dbReference type="EC" id="3.1.3.62"/>
    </reaction>
    <physiologicalReaction direction="left-to-right" evidence="14">
        <dbReference type="Rhea" id="RHEA:16990"/>
    </physiologicalReaction>
</comment>